<gene>
    <name evidence="2" type="ORF">SAMN05216464_110188</name>
</gene>
<keyword evidence="3" id="KW-1185">Reference proteome</keyword>
<dbReference type="AlphaFoldDB" id="A0A1G7GKK7"/>
<evidence type="ECO:0000313" key="3">
    <source>
        <dbReference type="Proteomes" id="UP000199072"/>
    </source>
</evidence>
<protein>
    <submittedName>
        <fullName evidence="2">Uncharacterized protein</fullName>
    </submittedName>
</protein>
<dbReference type="EMBL" id="FNAI01000010">
    <property type="protein sequence ID" value="SDE88677.1"/>
    <property type="molecule type" value="Genomic_DNA"/>
</dbReference>
<keyword evidence="1" id="KW-0472">Membrane</keyword>
<feature type="transmembrane region" description="Helical" evidence="1">
    <location>
        <begin position="20"/>
        <end position="36"/>
    </location>
</feature>
<reference evidence="2 3" key="1">
    <citation type="submission" date="2016-10" db="EMBL/GenBank/DDBJ databases">
        <authorList>
            <person name="de Groot N.N."/>
        </authorList>
    </citation>
    <scope>NUCLEOTIDE SEQUENCE [LARGE SCALE GENOMIC DNA]</scope>
    <source>
        <strain evidence="2 3">47C3B</strain>
    </source>
</reference>
<sequence length="44" mass="4951">MIAKQVLTSEALHSGTASQHYLSITILVLVLIKNYINFKYFPLA</sequence>
<accession>A0A1G7GKK7</accession>
<proteinExistence type="predicted"/>
<evidence type="ECO:0000256" key="1">
    <source>
        <dbReference type="SAM" id="Phobius"/>
    </source>
</evidence>
<evidence type="ECO:0000313" key="2">
    <source>
        <dbReference type="EMBL" id="SDE88677.1"/>
    </source>
</evidence>
<dbReference type="Proteomes" id="UP000199072">
    <property type="component" value="Unassembled WGS sequence"/>
</dbReference>
<name>A0A1G7GKK7_9SPHI</name>
<keyword evidence="1" id="KW-1133">Transmembrane helix</keyword>
<keyword evidence="1" id="KW-0812">Transmembrane</keyword>
<organism evidence="2 3">
    <name type="scientific">Mucilaginibacter pineti</name>
    <dbReference type="NCBI Taxonomy" id="1391627"/>
    <lineage>
        <taxon>Bacteria</taxon>
        <taxon>Pseudomonadati</taxon>
        <taxon>Bacteroidota</taxon>
        <taxon>Sphingobacteriia</taxon>
        <taxon>Sphingobacteriales</taxon>
        <taxon>Sphingobacteriaceae</taxon>
        <taxon>Mucilaginibacter</taxon>
    </lineage>
</organism>